<evidence type="ECO:0000313" key="3">
    <source>
        <dbReference type="EMBL" id="AHK24886.1"/>
    </source>
</evidence>
<evidence type="ECO:0000259" key="2">
    <source>
        <dbReference type="PROSITE" id="PS50222"/>
    </source>
</evidence>
<dbReference type="PANTHER" id="PTHR34574:SF5">
    <property type="entry name" value="CALCIUM-BINDING EF-HAND FAMILY PROTEIN"/>
    <property type="match status" value="1"/>
</dbReference>
<dbReference type="InterPro" id="IPR018247">
    <property type="entry name" value="EF_Hand_1_Ca_BS"/>
</dbReference>
<protein>
    <submittedName>
        <fullName evidence="3">Calcium-binding EF hand family protein</fullName>
    </submittedName>
</protein>
<name>W8GKI2_9LILI</name>
<accession>W8GKI2</accession>
<dbReference type="PANTHER" id="PTHR34574">
    <property type="entry name" value="CALCIUM-BINDING EF-HAND FAMILY PROTEIN-RELATED"/>
    <property type="match status" value="1"/>
</dbReference>
<proteinExistence type="evidence at transcript level"/>
<dbReference type="Pfam" id="PF13499">
    <property type="entry name" value="EF-hand_7"/>
    <property type="match status" value="1"/>
</dbReference>
<dbReference type="AlphaFoldDB" id="W8GKI2"/>
<dbReference type="SMART" id="SM00054">
    <property type="entry name" value="EFh"/>
    <property type="match status" value="2"/>
</dbReference>
<dbReference type="PROSITE" id="PS50222">
    <property type="entry name" value="EF_HAND_2"/>
    <property type="match status" value="2"/>
</dbReference>
<dbReference type="Gene3D" id="1.10.238.10">
    <property type="entry name" value="EF-hand"/>
    <property type="match status" value="1"/>
</dbReference>
<organism evidence="3">
    <name type="scientific">Lilium lancifolium</name>
    <dbReference type="NCBI Taxonomy" id="79002"/>
    <lineage>
        <taxon>Eukaryota</taxon>
        <taxon>Viridiplantae</taxon>
        <taxon>Streptophyta</taxon>
        <taxon>Embryophyta</taxon>
        <taxon>Tracheophyta</taxon>
        <taxon>Spermatophyta</taxon>
        <taxon>Magnoliopsida</taxon>
        <taxon>Liliopsida</taxon>
        <taxon>Liliales</taxon>
        <taxon>Liliaceae</taxon>
        <taxon>Lilium</taxon>
    </lineage>
</organism>
<evidence type="ECO:0000256" key="1">
    <source>
        <dbReference type="ARBA" id="ARBA00022837"/>
    </source>
</evidence>
<dbReference type="InterPro" id="IPR002048">
    <property type="entry name" value="EF_hand_dom"/>
</dbReference>
<dbReference type="InterPro" id="IPR011992">
    <property type="entry name" value="EF-hand-dom_pair"/>
</dbReference>
<dbReference type="GO" id="GO:0005509">
    <property type="term" value="F:calcium ion binding"/>
    <property type="evidence" value="ECO:0007669"/>
    <property type="project" value="InterPro"/>
</dbReference>
<keyword evidence="1" id="KW-0106">Calcium</keyword>
<dbReference type="PROSITE" id="PS00018">
    <property type="entry name" value="EF_HAND_1"/>
    <property type="match status" value="2"/>
</dbReference>
<feature type="domain" description="EF-hand" evidence="2">
    <location>
        <begin position="20"/>
        <end position="55"/>
    </location>
</feature>
<sequence>MGVVIVDGLTIRAFVSADAAFRRLVDECFTSFDVDRDGVLSRSELCRGLESSHLTEIHFGINAITPPDQIGSLYDSIFEQFDIDRNGKVELDEFRSEMRRIMLVVADGLG</sequence>
<reference evidence="3" key="1">
    <citation type="journal article" date="2014" name="BMC Genomics">
        <title>Transcriptome profiling of the cold response and signaling pathways in Lilium lancifolium.</title>
        <authorList>
            <person name="Wang J."/>
        </authorList>
    </citation>
    <scope>NUCLEOTIDE SEQUENCE</scope>
    <source>
        <tissue evidence="3">Leaf</tissue>
    </source>
</reference>
<feature type="non-terminal residue" evidence="3">
    <location>
        <position position="110"/>
    </location>
</feature>
<feature type="domain" description="EF-hand" evidence="2">
    <location>
        <begin position="69"/>
        <end position="104"/>
    </location>
</feature>
<dbReference type="SUPFAM" id="SSF47473">
    <property type="entry name" value="EF-hand"/>
    <property type="match status" value="1"/>
</dbReference>
<dbReference type="EMBL" id="KJ467621">
    <property type="protein sequence ID" value="AHK24886.1"/>
    <property type="molecule type" value="mRNA"/>
</dbReference>